<dbReference type="InterPro" id="IPR029058">
    <property type="entry name" value="AB_hydrolase_fold"/>
</dbReference>
<dbReference type="Gene3D" id="3.40.50.1820">
    <property type="entry name" value="alpha/beta hydrolase"/>
    <property type="match status" value="1"/>
</dbReference>
<name>A0ABS8TCJ2_DATST</name>
<organism evidence="6 7">
    <name type="scientific">Datura stramonium</name>
    <name type="common">Jimsonweed</name>
    <name type="synonym">Common thornapple</name>
    <dbReference type="NCBI Taxonomy" id="4076"/>
    <lineage>
        <taxon>Eukaryota</taxon>
        <taxon>Viridiplantae</taxon>
        <taxon>Streptophyta</taxon>
        <taxon>Embryophyta</taxon>
        <taxon>Tracheophyta</taxon>
        <taxon>Spermatophyta</taxon>
        <taxon>Magnoliopsida</taxon>
        <taxon>eudicotyledons</taxon>
        <taxon>Gunneridae</taxon>
        <taxon>Pentapetalae</taxon>
        <taxon>asterids</taxon>
        <taxon>lamiids</taxon>
        <taxon>Solanales</taxon>
        <taxon>Solanaceae</taxon>
        <taxon>Solanoideae</taxon>
        <taxon>Datureae</taxon>
        <taxon>Datura</taxon>
    </lineage>
</organism>
<evidence type="ECO:0000256" key="1">
    <source>
        <dbReference type="ARBA" id="ARBA00011079"/>
    </source>
</evidence>
<keyword evidence="3" id="KW-0732">Signal</keyword>
<keyword evidence="5" id="KW-0325">Glycoprotein</keyword>
<dbReference type="EMBL" id="JACEIK010001365">
    <property type="protein sequence ID" value="MCD7468711.1"/>
    <property type="molecule type" value="Genomic_DNA"/>
</dbReference>
<comment type="similarity">
    <text evidence="1">Belongs to the peptidase S28 family.</text>
</comment>
<keyword evidence="4" id="KW-0378">Hydrolase</keyword>
<proteinExistence type="inferred from homology"/>
<evidence type="ECO:0000256" key="3">
    <source>
        <dbReference type="ARBA" id="ARBA00022729"/>
    </source>
</evidence>
<comment type="caution">
    <text evidence="6">The sequence shown here is derived from an EMBL/GenBank/DDBJ whole genome shotgun (WGS) entry which is preliminary data.</text>
</comment>
<keyword evidence="7" id="KW-1185">Reference proteome</keyword>
<evidence type="ECO:0000256" key="2">
    <source>
        <dbReference type="ARBA" id="ARBA00022670"/>
    </source>
</evidence>
<gene>
    <name evidence="6" type="ORF">HAX54_007129</name>
</gene>
<dbReference type="SUPFAM" id="SSF53474">
    <property type="entry name" value="alpha/beta-Hydrolases"/>
    <property type="match status" value="1"/>
</dbReference>
<evidence type="ECO:0000256" key="4">
    <source>
        <dbReference type="ARBA" id="ARBA00022801"/>
    </source>
</evidence>
<evidence type="ECO:0000313" key="7">
    <source>
        <dbReference type="Proteomes" id="UP000823775"/>
    </source>
</evidence>
<reference evidence="6 7" key="1">
    <citation type="journal article" date="2021" name="BMC Genomics">
        <title>Datura genome reveals duplications of psychoactive alkaloid biosynthetic genes and high mutation rate following tissue culture.</title>
        <authorList>
            <person name="Rajewski A."/>
            <person name="Carter-House D."/>
            <person name="Stajich J."/>
            <person name="Litt A."/>
        </authorList>
    </citation>
    <scope>NUCLEOTIDE SEQUENCE [LARGE SCALE GENOMIC DNA]</scope>
    <source>
        <strain evidence="6">AR-01</strain>
    </source>
</reference>
<keyword evidence="2" id="KW-0645">Protease</keyword>
<dbReference type="Proteomes" id="UP000823775">
    <property type="component" value="Unassembled WGS sequence"/>
</dbReference>
<dbReference type="Pfam" id="PF05577">
    <property type="entry name" value="Peptidase_S28"/>
    <property type="match status" value="1"/>
</dbReference>
<accession>A0ABS8TCJ2</accession>
<evidence type="ECO:0000313" key="6">
    <source>
        <dbReference type="EMBL" id="MCD7468711.1"/>
    </source>
</evidence>
<dbReference type="InterPro" id="IPR008758">
    <property type="entry name" value="Peptidase_S28"/>
</dbReference>
<dbReference type="PANTHER" id="PTHR11010">
    <property type="entry name" value="PROTEASE S28 PRO-X CARBOXYPEPTIDASE-RELATED"/>
    <property type="match status" value="1"/>
</dbReference>
<protein>
    <submittedName>
        <fullName evidence="6">Uncharacterized protein</fullName>
    </submittedName>
</protein>
<dbReference type="PANTHER" id="PTHR11010:SF96">
    <property type="entry name" value="LYSOSOMAL PRO-X CARBOXYPEPTIDASE-LIKE ISOFORM X1"/>
    <property type="match status" value="1"/>
</dbReference>
<evidence type="ECO:0000256" key="5">
    <source>
        <dbReference type="ARBA" id="ARBA00023180"/>
    </source>
</evidence>
<sequence length="271" mass="31068">MEHRYYGKSRPFGTMEEVLKDKDVRGYFNSAQAIADYAELLLHLKEKFSAQNSPIIVIGGSYGGMLASWFRMNRKFKTCSHLNDSSELKDYLNSRYSVAAQYNKPPSYPVTIICGGIDHGAQKEVMIFLIRFMLALFLHLKEICLVTTQVPPSETTFKDGNGNDMIVNEQEYGLVVNFTWIVLTLEIRFAKQHHFSNGHKRSLIVVQGFLQDISHNLRAVYTHNGSHCLDILPAKPSSQEWLTMQRNTEVKIIEGWITNYYADLKSQHPQK</sequence>